<protein>
    <submittedName>
        <fullName evidence="2">DDE-1 domain-containing protein</fullName>
    </submittedName>
</protein>
<dbReference type="Gene3D" id="2.40.70.10">
    <property type="entry name" value="Acid Proteases"/>
    <property type="match status" value="1"/>
</dbReference>
<evidence type="ECO:0000313" key="1">
    <source>
        <dbReference type="Proteomes" id="UP000046392"/>
    </source>
</evidence>
<dbReference type="InterPro" id="IPR021109">
    <property type="entry name" value="Peptidase_aspartic_dom_sf"/>
</dbReference>
<accession>A0A0N5C440</accession>
<sequence>MNDLSTFVDPGSDVYLMAIDNVTKFGVKNIMLCKEQLKVDNDQDWNIIGTGKITLTLGKKDYTVKCRLMNNMNIIHPADILLDDDFLKETKGYEADYKKGTFKTIRDEYVQLIRTSGGEKKDLENDVREELLLLMKNLLAWKRNLKMIVRKCTVKAKEMCLVENKSFPKVVRYVNNPQKQAIINEFGK</sequence>
<dbReference type="AlphaFoldDB" id="A0A0N5C440"/>
<reference evidence="2" key="1">
    <citation type="submission" date="2017-02" db="UniProtKB">
        <authorList>
            <consortium name="WormBaseParasite"/>
        </authorList>
    </citation>
    <scope>IDENTIFICATION</scope>
</reference>
<evidence type="ECO:0000313" key="2">
    <source>
        <dbReference type="WBParaSite" id="SPAL_0001272500.1"/>
    </source>
</evidence>
<dbReference type="Proteomes" id="UP000046392">
    <property type="component" value="Unplaced"/>
</dbReference>
<organism evidence="1 2">
    <name type="scientific">Strongyloides papillosus</name>
    <name type="common">Intestinal threadworm</name>
    <dbReference type="NCBI Taxonomy" id="174720"/>
    <lineage>
        <taxon>Eukaryota</taxon>
        <taxon>Metazoa</taxon>
        <taxon>Ecdysozoa</taxon>
        <taxon>Nematoda</taxon>
        <taxon>Chromadorea</taxon>
        <taxon>Rhabditida</taxon>
        <taxon>Tylenchina</taxon>
        <taxon>Panagrolaimomorpha</taxon>
        <taxon>Strongyloidoidea</taxon>
        <taxon>Strongyloididae</taxon>
        <taxon>Strongyloides</taxon>
    </lineage>
</organism>
<dbReference type="WBParaSite" id="SPAL_0001272500.1">
    <property type="protein sequence ID" value="SPAL_0001272500.1"/>
    <property type="gene ID" value="SPAL_0001272500"/>
</dbReference>
<keyword evidence="1" id="KW-1185">Reference proteome</keyword>
<proteinExistence type="predicted"/>
<name>A0A0N5C440_STREA</name>